<dbReference type="SUPFAM" id="SSF56672">
    <property type="entry name" value="DNA/RNA polymerases"/>
    <property type="match status" value="1"/>
</dbReference>
<evidence type="ECO:0000256" key="5">
    <source>
        <dbReference type="ARBA" id="ARBA00022801"/>
    </source>
</evidence>
<proteinExistence type="inferred from homology"/>
<dbReference type="GO" id="GO:0004523">
    <property type="term" value="F:RNA-DNA hybrid ribonuclease activity"/>
    <property type="evidence" value="ECO:0007669"/>
    <property type="project" value="UniProtKB-EC"/>
</dbReference>
<dbReference type="InterPro" id="IPR021109">
    <property type="entry name" value="Peptidase_aspartic_dom_sf"/>
</dbReference>
<dbReference type="PANTHER" id="PTHR19422">
    <property type="entry name" value="GAG RETROVIRAL POLYPROTEIN"/>
    <property type="match status" value="1"/>
</dbReference>
<dbReference type="SUPFAM" id="SSF50630">
    <property type="entry name" value="Acid proteases"/>
    <property type="match status" value="1"/>
</dbReference>
<dbReference type="InterPro" id="IPR001969">
    <property type="entry name" value="Aspartic_peptidase_AS"/>
</dbReference>
<dbReference type="Pfam" id="PF00692">
    <property type="entry name" value="dUTPase"/>
    <property type="match status" value="1"/>
</dbReference>
<dbReference type="GO" id="GO:0006508">
    <property type="term" value="P:proteolysis"/>
    <property type="evidence" value="ECO:0007669"/>
    <property type="project" value="UniProtKB-KW"/>
</dbReference>
<dbReference type="AlphaFoldDB" id="A0A3M0K472"/>
<dbReference type="InterPro" id="IPR051592">
    <property type="entry name" value="HERV-K_Pro_peptidase_A2"/>
</dbReference>
<accession>A0A3M0K472</accession>
<dbReference type="InterPro" id="IPR001995">
    <property type="entry name" value="Peptidase_A2_cat"/>
</dbReference>
<keyword evidence="3" id="KW-0645">Protease</keyword>
<dbReference type="EC" id="3.1.26.4" evidence="2"/>
<protein>
    <recommendedName>
        <fullName evidence="2">ribonuclease H</fullName>
        <ecNumber evidence="2">3.1.26.4</ecNumber>
    </recommendedName>
</protein>
<dbReference type="Gene3D" id="3.30.70.270">
    <property type="match status" value="1"/>
</dbReference>
<dbReference type="Pfam" id="PF00078">
    <property type="entry name" value="RVT_1"/>
    <property type="match status" value="1"/>
</dbReference>
<evidence type="ECO:0000313" key="8">
    <source>
        <dbReference type="Proteomes" id="UP000269221"/>
    </source>
</evidence>
<comment type="similarity">
    <text evidence="1">Belongs to the beta type-B retroviral polymerase family. HERV class-II K(HML-2) pol subfamily.</text>
</comment>
<dbReference type="Pfam" id="PF00077">
    <property type="entry name" value="RVP"/>
    <property type="match status" value="1"/>
</dbReference>
<dbReference type="InterPro" id="IPR018061">
    <property type="entry name" value="Retropepsins"/>
</dbReference>
<dbReference type="InterPro" id="IPR029054">
    <property type="entry name" value="dUTPase-like"/>
</dbReference>
<feature type="domain" description="Peptidase A2" evidence="6">
    <location>
        <begin position="171"/>
        <end position="247"/>
    </location>
</feature>
<dbReference type="PANTHER" id="PTHR19422:SF123">
    <property type="entry name" value="RT1 CLASS I, LOCUS CE15"/>
    <property type="match status" value="1"/>
</dbReference>
<dbReference type="EMBL" id="QRBI01000119">
    <property type="protein sequence ID" value="RMC08065.1"/>
    <property type="molecule type" value="Genomic_DNA"/>
</dbReference>
<dbReference type="Gene3D" id="2.40.70.10">
    <property type="entry name" value="Acid Proteases"/>
    <property type="match status" value="1"/>
</dbReference>
<dbReference type="PROSITE" id="PS00141">
    <property type="entry name" value="ASP_PROTEASE"/>
    <property type="match status" value="1"/>
</dbReference>
<dbReference type="Gene3D" id="2.70.40.10">
    <property type="match status" value="1"/>
</dbReference>
<evidence type="ECO:0000256" key="3">
    <source>
        <dbReference type="ARBA" id="ARBA00022670"/>
    </source>
</evidence>
<dbReference type="PROSITE" id="PS51257">
    <property type="entry name" value="PROKAR_LIPOPROTEIN"/>
    <property type="match status" value="1"/>
</dbReference>
<name>A0A3M0K472_HIRRU</name>
<keyword evidence="8" id="KW-1185">Reference proteome</keyword>
<dbReference type="InterPro" id="IPR043128">
    <property type="entry name" value="Rev_trsase/Diguanyl_cyclase"/>
</dbReference>
<evidence type="ECO:0000256" key="1">
    <source>
        <dbReference type="ARBA" id="ARBA00010879"/>
    </source>
</evidence>
<dbReference type="InterPro" id="IPR036157">
    <property type="entry name" value="dUTPase-like_sf"/>
</dbReference>
<dbReference type="InterPro" id="IPR033704">
    <property type="entry name" value="dUTPase_trimeric"/>
</dbReference>
<reference evidence="7 8" key="1">
    <citation type="submission" date="2018-07" db="EMBL/GenBank/DDBJ databases">
        <title>A high quality draft genome assembly of the barn swallow (H. rustica rustica).</title>
        <authorList>
            <person name="Formenti G."/>
            <person name="Chiara M."/>
            <person name="Poveda L."/>
            <person name="Francoijs K.-J."/>
            <person name="Bonisoli-Alquati A."/>
            <person name="Canova L."/>
            <person name="Gianfranceschi L."/>
            <person name="Horner D.S."/>
            <person name="Saino N."/>
        </authorList>
    </citation>
    <scope>NUCLEOTIDE SEQUENCE [LARGE SCALE GENOMIC DNA]</scope>
    <source>
        <strain evidence="7">Chelidonia</strain>
        <tissue evidence="7">Blood</tissue>
    </source>
</reference>
<comment type="caution">
    <text evidence="7">The sequence shown here is derived from an EMBL/GenBank/DDBJ whole genome shotgun (WGS) entry which is preliminary data.</text>
</comment>
<keyword evidence="4" id="KW-0064">Aspartyl protease</keyword>
<dbReference type="OrthoDB" id="9900537at2759"/>
<gene>
    <name evidence="7" type="ORF">DUI87_15539</name>
</gene>
<dbReference type="CDD" id="cd07557">
    <property type="entry name" value="trimeric_dUTPase"/>
    <property type="match status" value="1"/>
</dbReference>
<dbReference type="Gene3D" id="3.10.10.10">
    <property type="entry name" value="HIV Type 1 Reverse Transcriptase, subunit A, domain 1"/>
    <property type="match status" value="1"/>
</dbReference>
<evidence type="ECO:0000259" key="6">
    <source>
        <dbReference type="PROSITE" id="PS50175"/>
    </source>
</evidence>
<evidence type="ECO:0000256" key="4">
    <source>
        <dbReference type="ARBA" id="ARBA00022750"/>
    </source>
</evidence>
<organism evidence="7 8">
    <name type="scientific">Hirundo rustica rustica</name>
    <dbReference type="NCBI Taxonomy" id="333673"/>
    <lineage>
        <taxon>Eukaryota</taxon>
        <taxon>Metazoa</taxon>
        <taxon>Chordata</taxon>
        <taxon>Craniata</taxon>
        <taxon>Vertebrata</taxon>
        <taxon>Euteleostomi</taxon>
        <taxon>Archelosauria</taxon>
        <taxon>Archosauria</taxon>
        <taxon>Dinosauria</taxon>
        <taxon>Saurischia</taxon>
        <taxon>Theropoda</taxon>
        <taxon>Coelurosauria</taxon>
        <taxon>Aves</taxon>
        <taxon>Neognathae</taxon>
        <taxon>Neoaves</taxon>
        <taxon>Telluraves</taxon>
        <taxon>Australaves</taxon>
        <taxon>Passeriformes</taxon>
        <taxon>Sylvioidea</taxon>
        <taxon>Hirundinidae</taxon>
        <taxon>Hirundo</taxon>
    </lineage>
</organism>
<dbReference type="Proteomes" id="UP000269221">
    <property type="component" value="Unassembled WGS sequence"/>
</dbReference>
<dbReference type="SUPFAM" id="SSF51283">
    <property type="entry name" value="dUTPase-like"/>
    <property type="match status" value="1"/>
</dbReference>
<dbReference type="InterPro" id="IPR043502">
    <property type="entry name" value="DNA/RNA_pol_sf"/>
</dbReference>
<evidence type="ECO:0000313" key="7">
    <source>
        <dbReference type="EMBL" id="RMC08065.1"/>
    </source>
</evidence>
<evidence type="ECO:0000256" key="2">
    <source>
        <dbReference type="ARBA" id="ARBA00012180"/>
    </source>
</evidence>
<keyword evidence="5" id="KW-0378">Hydrolase</keyword>
<dbReference type="InterPro" id="IPR000477">
    <property type="entry name" value="RT_dom"/>
</dbReference>
<sequence>MRSDTKFFPGPGANGGLLGCLTASTCSSAGLDVCTAATVVIDSCGVHKIPLDAFGPVGGGMSAFLMGMSSATSQGIMVHLGFIDADFTGQIYAMVSTPTHPPITIPEGTRLTQLVPFKSSVRRAENRLWRDGSFGSTGPPQVHWTAVLTKDCPEKVCTLSIPCATLSEIRLRGLLDTGADIIILSLAAWPLEWPLELVQTSVAGLAGMAQCYISQRPVMITNPEGQTAMDWLHVTTETHVSLWGRDVLATWGTAHWDRFLMRVTAMKVAECPTPPIWWLVDKPVWENQWPLPQDKLVALHDLVQEQLYQGHLESSTSLWNTPVFCIKKSEKWRLLQDLWKINAVMESMGMLLAGMPLPTMLPADWLVLIVDLKDCFFTIPLHPNDRLKFAFSVPAINNAEPIWQYQWRVLP</sequence>
<dbReference type="GO" id="GO:0004190">
    <property type="term" value="F:aspartic-type endopeptidase activity"/>
    <property type="evidence" value="ECO:0007669"/>
    <property type="project" value="UniProtKB-KW"/>
</dbReference>
<dbReference type="PROSITE" id="PS50175">
    <property type="entry name" value="ASP_PROT_RETROV"/>
    <property type="match status" value="1"/>
</dbReference>